<comment type="caution">
    <text evidence="9">The sequence shown here is derived from an EMBL/GenBank/DDBJ whole genome shotgun (WGS) entry which is preliminary data.</text>
</comment>
<evidence type="ECO:0000256" key="2">
    <source>
        <dbReference type="ARBA" id="ARBA00014363"/>
    </source>
</evidence>
<dbReference type="NCBIfam" id="TIGR00678">
    <property type="entry name" value="holB"/>
    <property type="match status" value="1"/>
</dbReference>
<keyword evidence="5" id="KW-0235">DNA replication</keyword>
<dbReference type="EMBL" id="RJVQ01000002">
    <property type="protein sequence ID" value="RQW64219.1"/>
    <property type="molecule type" value="Genomic_DNA"/>
</dbReference>
<sequence>MLPWLLPAWNQWLNTLNNDHLSSSTLLVTDKGCGADVLVEQMAKGLLCKNGHEACGFCHSCQLFDAQSHPDYHVIKPEKVGKLITVDQIRAANKVAVESSQLGGLRVILVSLAEQLNESAANALLKTLEEPAEKCCFILVSEQSNRVLPTIRSRCRKVTVTNPVREASLIWLSEKGYPDMPGYVIKINNYSPLDALAFMQQDELGSFTSLEQSFCSFISQPVAQLLPLVNTIKSDAIKHLTWLWYCLSDSLKIHQNVNMPDYTPSSQEIADKVSYALVHKQLKALVELINQLTTQSGLNDELLVTNWLLDFIEDPCL</sequence>
<evidence type="ECO:0000313" key="10">
    <source>
        <dbReference type="Proteomes" id="UP000281112"/>
    </source>
</evidence>
<dbReference type="PANTHER" id="PTHR11669">
    <property type="entry name" value="REPLICATION FACTOR C / DNA POLYMERASE III GAMMA-TAU SUBUNIT"/>
    <property type="match status" value="1"/>
</dbReference>
<dbReference type="GO" id="GO:0003677">
    <property type="term" value="F:DNA binding"/>
    <property type="evidence" value="ECO:0007669"/>
    <property type="project" value="InterPro"/>
</dbReference>
<dbReference type="InterPro" id="IPR004622">
    <property type="entry name" value="DNA_pol_HolB"/>
</dbReference>
<dbReference type="SUPFAM" id="SSF48019">
    <property type="entry name" value="post-AAA+ oligomerization domain-like"/>
    <property type="match status" value="1"/>
</dbReference>
<reference evidence="9 10" key="1">
    <citation type="submission" date="2018-11" db="EMBL/GenBank/DDBJ databases">
        <title>Vibrio LJC006 sp. nov., isolated from seawater during the bloom of the enteromorpha.</title>
        <authorList>
            <person name="Liang J."/>
        </authorList>
    </citation>
    <scope>NUCLEOTIDE SEQUENCE [LARGE SCALE GENOMIC DNA]</scope>
    <source>
        <strain evidence="9 10">LJC006</strain>
    </source>
</reference>
<evidence type="ECO:0000259" key="8">
    <source>
        <dbReference type="Pfam" id="PF09115"/>
    </source>
</evidence>
<dbReference type="GO" id="GO:0003887">
    <property type="term" value="F:DNA-directed DNA polymerase activity"/>
    <property type="evidence" value="ECO:0007669"/>
    <property type="project" value="UniProtKB-KW"/>
</dbReference>
<proteinExistence type="predicted"/>
<dbReference type="GO" id="GO:0006261">
    <property type="term" value="P:DNA-templated DNA replication"/>
    <property type="evidence" value="ECO:0007669"/>
    <property type="project" value="TreeGrafter"/>
</dbReference>
<evidence type="ECO:0000256" key="4">
    <source>
        <dbReference type="ARBA" id="ARBA00022695"/>
    </source>
</evidence>
<accession>A0A3N9TIY8</accession>
<comment type="catalytic activity">
    <reaction evidence="7">
        <text>DNA(n) + a 2'-deoxyribonucleoside 5'-triphosphate = DNA(n+1) + diphosphate</text>
        <dbReference type="Rhea" id="RHEA:22508"/>
        <dbReference type="Rhea" id="RHEA-COMP:17339"/>
        <dbReference type="Rhea" id="RHEA-COMP:17340"/>
        <dbReference type="ChEBI" id="CHEBI:33019"/>
        <dbReference type="ChEBI" id="CHEBI:61560"/>
        <dbReference type="ChEBI" id="CHEBI:173112"/>
        <dbReference type="EC" id="2.7.7.7"/>
    </reaction>
</comment>
<dbReference type="InterPro" id="IPR015199">
    <property type="entry name" value="DNA_pol_III_delta_C"/>
</dbReference>
<keyword evidence="3 9" id="KW-0808">Transferase</keyword>
<evidence type="ECO:0000256" key="5">
    <source>
        <dbReference type="ARBA" id="ARBA00022705"/>
    </source>
</evidence>
<evidence type="ECO:0000256" key="6">
    <source>
        <dbReference type="ARBA" id="ARBA00022932"/>
    </source>
</evidence>
<gene>
    <name evidence="9" type="primary">holB</name>
    <name evidence="9" type="ORF">EES38_06435</name>
</gene>
<dbReference type="SUPFAM" id="SSF52540">
    <property type="entry name" value="P-loop containing nucleoside triphosphate hydrolases"/>
    <property type="match status" value="1"/>
</dbReference>
<dbReference type="InterPro" id="IPR027417">
    <property type="entry name" value="P-loop_NTPase"/>
</dbReference>
<dbReference type="EC" id="2.7.7.7" evidence="1"/>
<dbReference type="InterPro" id="IPR050238">
    <property type="entry name" value="DNA_Rep/Repair_Clamp_Loader"/>
</dbReference>
<dbReference type="RefSeq" id="WP_124936339.1">
    <property type="nucleotide sequence ID" value="NZ_RJVQ01000002.1"/>
</dbReference>
<dbReference type="InterPro" id="IPR008921">
    <property type="entry name" value="DNA_pol3_clamp-load_cplx_C"/>
</dbReference>
<name>A0A3N9TIY8_9VIBR</name>
<dbReference type="Gene3D" id="1.20.272.10">
    <property type="match status" value="1"/>
</dbReference>
<evidence type="ECO:0000256" key="3">
    <source>
        <dbReference type="ARBA" id="ARBA00022679"/>
    </source>
</evidence>
<keyword evidence="10" id="KW-1185">Reference proteome</keyword>
<keyword evidence="4 9" id="KW-0548">Nucleotidyltransferase</keyword>
<dbReference type="Gene3D" id="3.40.50.300">
    <property type="entry name" value="P-loop containing nucleotide triphosphate hydrolases"/>
    <property type="match status" value="1"/>
</dbReference>
<feature type="domain" description="DNA polymerase III delta subunit C-terminal" evidence="8">
    <location>
        <begin position="219"/>
        <end position="311"/>
    </location>
</feature>
<organism evidence="9 10">
    <name type="scientific">Vibrio viridaestus</name>
    <dbReference type="NCBI Taxonomy" id="2487322"/>
    <lineage>
        <taxon>Bacteria</taxon>
        <taxon>Pseudomonadati</taxon>
        <taxon>Pseudomonadota</taxon>
        <taxon>Gammaproteobacteria</taxon>
        <taxon>Vibrionales</taxon>
        <taxon>Vibrionaceae</taxon>
        <taxon>Vibrio</taxon>
    </lineage>
</organism>
<dbReference type="OrthoDB" id="9811073at2"/>
<evidence type="ECO:0000313" key="9">
    <source>
        <dbReference type="EMBL" id="RQW64219.1"/>
    </source>
</evidence>
<evidence type="ECO:0000256" key="7">
    <source>
        <dbReference type="ARBA" id="ARBA00049244"/>
    </source>
</evidence>
<dbReference type="GO" id="GO:0009360">
    <property type="term" value="C:DNA polymerase III complex"/>
    <property type="evidence" value="ECO:0007669"/>
    <property type="project" value="InterPro"/>
</dbReference>
<dbReference type="PANTHER" id="PTHR11669:SF8">
    <property type="entry name" value="DNA POLYMERASE III SUBUNIT DELTA"/>
    <property type="match status" value="1"/>
</dbReference>
<dbReference type="Proteomes" id="UP000281112">
    <property type="component" value="Unassembled WGS sequence"/>
</dbReference>
<dbReference type="GO" id="GO:0008408">
    <property type="term" value="F:3'-5' exonuclease activity"/>
    <property type="evidence" value="ECO:0007669"/>
    <property type="project" value="InterPro"/>
</dbReference>
<dbReference type="AlphaFoldDB" id="A0A3N9TIY8"/>
<protein>
    <recommendedName>
        <fullName evidence="2">DNA polymerase III subunit delta'</fullName>
        <ecNumber evidence="1">2.7.7.7</ecNumber>
    </recommendedName>
</protein>
<dbReference type="Pfam" id="PF13177">
    <property type="entry name" value="DNA_pol3_delta2"/>
    <property type="match status" value="1"/>
</dbReference>
<dbReference type="Pfam" id="PF09115">
    <property type="entry name" value="DNApol3-delta_C"/>
    <property type="match status" value="1"/>
</dbReference>
<evidence type="ECO:0000256" key="1">
    <source>
        <dbReference type="ARBA" id="ARBA00012417"/>
    </source>
</evidence>
<keyword evidence="6" id="KW-0239">DNA-directed DNA polymerase</keyword>